<dbReference type="PANTHER" id="PTHR31252">
    <property type="entry name" value="DUF4419 DOMAIN-CONTAINING PROTEIN"/>
    <property type="match status" value="1"/>
</dbReference>
<evidence type="ECO:0000313" key="1">
    <source>
        <dbReference type="EMBL" id="KAK4214528.1"/>
    </source>
</evidence>
<evidence type="ECO:0000313" key="2">
    <source>
        <dbReference type="Proteomes" id="UP001301769"/>
    </source>
</evidence>
<dbReference type="AlphaFoldDB" id="A0AAN6Y9F3"/>
<dbReference type="InterPro" id="IPR025533">
    <property type="entry name" value="DUF4419"/>
</dbReference>
<organism evidence="1 2">
    <name type="scientific">Rhypophila decipiens</name>
    <dbReference type="NCBI Taxonomy" id="261697"/>
    <lineage>
        <taxon>Eukaryota</taxon>
        <taxon>Fungi</taxon>
        <taxon>Dikarya</taxon>
        <taxon>Ascomycota</taxon>
        <taxon>Pezizomycotina</taxon>
        <taxon>Sordariomycetes</taxon>
        <taxon>Sordariomycetidae</taxon>
        <taxon>Sordariales</taxon>
        <taxon>Naviculisporaceae</taxon>
        <taxon>Rhypophila</taxon>
    </lineage>
</organism>
<gene>
    <name evidence="1" type="ORF">QBC37DRAFT_314141</name>
</gene>
<sequence>MPVTVRPSAKVAESWGKGDISPELDIRFTHATSAEQLLASTTSNDGPARQSAEIPQLIQTSFASLDRTSSTTFASKNGFIHACIEAYNEHHNLVLRPEDIWFAILTQLSAYTNAHADELKAQLLSDPPPDPSGQARQSLHIEANISSPDFDHGAMAYQMTKLMSDNLADPSLREWILPAFSTTTKDDQAVASIIFMGTLQKYFTYSWGTRCGIPSVTLLGDVDDWIEIAQRCASHLATGKFGQEPMVWYTRVLRPILGGFIESFRDPGGKDARRFWKGIVDRREPDGSGKVAYSGWITGFCYWDEEGDCLHGKGLVELERGQVPMGFVKVPVLLLDEGVGIESEMVAGSVGIRVLRGKDSDGRRASGSDNDYDTIQPQSGWFMYRV</sequence>
<dbReference type="EMBL" id="MU858092">
    <property type="protein sequence ID" value="KAK4214528.1"/>
    <property type="molecule type" value="Genomic_DNA"/>
</dbReference>
<keyword evidence="2" id="KW-1185">Reference proteome</keyword>
<proteinExistence type="predicted"/>
<reference evidence="1" key="2">
    <citation type="submission" date="2023-05" db="EMBL/GenBank/DDBJ databases">
        <authorList>
            <consortium name="Lawrence Berkeley National Laboratory"/>
            <person name="Steindorff A."/>
            <person name="Hensen N."/>
            <person name="Bonometti L."/>
            <person name="Westerberg I."/>
            <person name="Brannstrom I.O."/>
            <person name="Guillou S."/>
            <person name="Cros-Aarteil S."/>
            <person name="Calhoun S."/>
            <person name="Haridas S."/>
            <person name="Kuo A."/>
            <person name="Mondo S."/>
            <person name="Pangilinan J."/>
            <person name="Riley R."/>
            <person name="Labutti K."/>
            <person name="Andreopoulos B."/>
            <person name="Lipzen A."/>
            <person name="Chen C."/>
            <person name="Yanf M."/>
            <person name="Daum C."/>
            <person name="Ng V."/>
            <person name="Clum A."/>
            <person name="Ohm R."/>
            <person name="Martin F."/>
            <person name="Silar P."/>
            <person name="Natvig D."/>
            <person name="Lalanne C."/>
            <person name="Gautier V."/>
            <person name="Ament-Velasquez S.L."/>
            <person name="Kruys A."/>
            <person name="Hutchinson M.I."/>
            <person name="Powell A.J."/>
            <person name="Barry K."/>
            <person name="Miller A.N."/>
            <person name="Grigoriev I.V."/>
            <person name="Debuchy R."/>
            <person name="Gladieux P."/>
            <person name="Thoren M.H."/>
            <person name="Johannesson H."/>
        </authorList>
    </citation>
    <scope>NUCLEOTIDE SEQUENCE</scope>
    <source>
        <strain evidence="1">PSN293</strain>
    </source>
</reference>
<reference evidence="1" key="1">
    <citation type="journal article" date="2023" name="Mol. Phylogenet. Evol.">
        <title>Genome-scale phylogeny and comparative genomics of the fungal order Sordariales.</title>
        <authorList>
            <person name="Hensen N."/>
            <person name="Bonometti L."/>
            <person name="Westerberg I."/>
            <person name="Brannstrom I.O."/>
            <person name="Guillou S."/>
            <person name="Cros-Aarteil S."/>
            <person name="Calhoun S."/>
            <person name="Haridas S."/>
            <person name="Kuo A."/>
            <person name="Mondo S."/>
            <person name="Pangilinan J."/>
            <person name="Riley R."/>
            <person name="LaButti K."/>
            <person name="Andreopoulos B."/>
            <person name="Lipzen A."/>
            <person name="Chen C."/>
            <person name="Yan M."/>
            <person name="Daum C."/>
            <person name="Ng V."/>
            <person name="Clum A."/>
            <person name="Steindorff A."/>
            <person name="Ohm R.A."/>
            <person name="Martin F."/>
            <person name="Silar P."/>
            <person name="Natvig D.O."/>
            <person name="Lalanne C."/>
            <person name="Gautier V."/>
            <person name="Ament-Velasquez S.L."/>
            <person name="Kruys A."/>
            <person name="Hutchinson M.I."/>
            <person name="Powell A.J."/>
            <person name="Barry K."/>
            <person name="Miller A.N."/>
            <person name="Grigoriev I.V."/>
            <person name="Debuchy R."/>
            <person name="Gladieux P."/>
            <person name="Hiltunen Thoren M."/>
            <person name="Johannesson H."/>
        </authorList>
    </citation>
    <scope>NUCLEOTIDE SEQUENCE</scope>
    <source>
        <strain evidence="1">PSN293</strain>
    </source>
</reference>
<dbReference type="Pfam" id="PF14388">
    <property type="entry name" value="DUF4419"/>
    <property type="match status" value="1"/>
</dbReference>
<protein>
    <submittedName>
        <fullName evidence="1">Uncharacterized protein</fullName>
    </submittedName>
</protein>
<dbReference type="Proteomes" id="UP001301769">
    <property type="component" value="Unassembled WGS sequence"/>
</dbReference>
<name>A0AAN6Y9F3_9PEZI</name>
<accession>A0AAN6Y9F3</accession>
<comment type="caution">
    <text evidence="1">The sequence shown here is derived from an EMBL/GenBank/DDBJ whole genome shotgun (WGS) entry which is preliminary data.</text>
</comment>
<dbReference type="PANTHER" id="PTHR31252:SF11">
    <property type="entry name" value="DUF4419 DOMAIN-CONTAINING PROTEIN"/>
    <property type="match status" value="1"/>
</dbReference>